<organism evidence="3 4">
    <name type="scientific">Nisaea acidiphila</name>
    <dbReference type="NCBI Taxonomy" id="1862145"/>
    <lineage>
        <taxon>Bacteria</taxon>
        <taxon>Pseudomonadati</taxon>
        <taxon>Pseudomonadota</taxon>
        <taxon>Alphaproteobacteria</taxon>
        <taxon>Rhodospirillales</taxon>
        <taxon>Thalassobaculaceae</taxon>
        <taxon>Nisaea</taxon>
    </lineage>
</organism>
<proteinExistence type="predicted"/>
<dbReference type="AlphaFoldDB" id="A0A9J7AST8"/>
<keyword evidence="2" id="KW-0812">Transmembrane</keyword>
<evidence type="ECO:0000256" key="2">
    <source>
        <dbReference type="SAM" id="Phobius"/>
    </source>
</evidence>
<feature type="transmembrane region" description="Helical" evidence="2">
    <location>
        <begin position="94"/>
        <end position="116"/>
    </location>
</feature>
<feature type="compositionally biased region" description="Basic and acidic residues" evidence="1">
    <location>
        <begin position="1"/>
        <end position="11"/>
    </location>
</feature>
<gene>
    <name evidence="3" type="ORF">NUH88_19445</name>
</gene>
<protein>
    <submittedName>
        <fullName evidence="3">Uncharacterized protein</fullName>
    </submittedName>
</protein>
<evidence type="ECO:0000313" key="3">
    <source>
        <dbReference type="EMBL" id="UUX49561.1"/>
    </source>
</evidence>
<name>A0A9J7AST8_9PROT</name>
<feature type="transmembrane region" description="Helical" evidence="2">
    <location>
        <begin position="52"/>
        <end position="82"/>
    </location>
</feature>
<accession>A0A9J7AST8</accession>
<evidence type="ECO:0000313" key="4">
    <source>
        <dbReference type="Proteomes" id="UP001060336"/>
    </source>
</evidence>
<dbReference type="KEGG" id="naci:NUH88_19445"/>
<sequence length="236" mass="25292">MSEGEEGKPDDACADPAPQTAASAISASAAKSAAAAREDKGHAPVEGIDFTYFLWLATVATAILASVSLLLALAIYVINFIFGLIWDSPLFAGANYIGIMRVTGFFAVMSVVAHALRLRMIALAKATQAIPFPDEIVAAPNTGDPSIDKFECVGRVHIHVYENEVADLILANRSRIQQALAAALVIAISDPVVRYSKDKIEHTLRMGLGSLLPLKSISQVTLSELRHRARSMRPPE</sequence>
<keyword evidence="2" id="KW-1133">Transmembrane helix</keyword>
<dbReference type="Proteomes" id="UP001060336">
    <property type="component" value="Chromosome"/>
</dbReference>
<dbReference type="RefSeq" id="WP_257768307.1">
    <property type="nucleotide sequence ID" value="NZ_CP102480.1"/>
</dbReference>
<keyword evidence="2" id="KW-0472">Membrane</keyword>
<keyword evidence="4" id="KW-1185">Reference proteome</keyword>
<feature type="region of interest" description="Disordered" evidence="1">
    <location>
        <begin position="1"/>
        <end position="25"/>
    </location>
</feature>
<dbReference type="EMBL" id="CP102480">
    <property type="protein sequence ID" value="UUX49561.1"/>
    <property type="molecule type" value="Genomic_DNA"/>
</dbReference>
<reference evidence="3" key="1">
    <citation type="submission" date="2022-08" db="EMBL/GenBank/DDBJ databases">
        <title>Nisaea acidiphila sp. nov., isolated from a marine algal debris and emended description of the genus Nisaea Urios et al. 2008.</title>
        <authorList>
            <person name="Kwon K."/>
        </authorList>
    </citation>
    <scope>NUCLEOTIDE SEQUENCE</scope>
    <source>
        <strain evidence="3">MEBiC11861</strain>
    </source>
</reference>
<evidence type="ECO:0000256" key="1">
    <source>
        <dbReference type="SAM" id="MobiDB-lite"/>
    </source>
</evidence>